<dbReference type="SUPFAM" id="SSF50475">
    <property type="entry name" value="FMN-binding split barrel"/>
    <property type="match status" value="1"/>
</dbReference>
<dbReference type="InterPro" id="IPR004378">
    <property type="entry name" value="F420H2_quin_Rdtase"/>
</dbReference>
<dbReference type="Proteomes" id="UP000050509">
    <property type="component" value="Unassembled WGS sequence"/>
</dbReference>
<dbReference type="InterPro" id="IPR012349">
    <property type="entry name" value="Split_barrel_FMN-bd"/>
</dbReference>
<dbReference type="PANTHER" id="PTHR39428:SF1">
    <property type="entry name" value="F420H(2)-DEPENDENT QUINONE REDUCTASE RV1261C"/>
    <property type="match status" value="1"/>
</dbReference>
<comment type="catalytic activity">
    <reaction evidence="2">
        <text>oxidized coenzyme F420-(gamma-L-Glu)(n) + a quinol + H(+) = reduced coenzyme F420-(gamma-L-Glu)(n) + a quinone</text>
        <dbReference type="Rhea" id="RHEA:39663"/>
        <dbReference type="Rhea" id="RHEA-COMP:12939"/>
        <dbReference type="Rhea" id="RHEA-COMP:14378"/>
        <dbReference type="ChEBI" id="CHEBI:15378"/>
        <dbReference type="ChEBI" id="CHEBI:24646"/>
        <dbReference type="ChEBI" id="CHEBI:132124"/>
        <dbReference type="ChEBI" id="CHEBI:133980"/>
        <dbReference type="ChEBI" id="CHEBI:139511"/>
    </reaction>
</comment>
<dbReference type="GO" id="GO:0005886">
    <property type="term" value="C:plasma membrane"/>
    <property type="evidence" value="ECO:0007669"/>
    <property type="project" value="TreeGrafter"/>
</dbReference>
<evidence type="ECO:0000313" key="3">
    <source>
        <dbReference type="EMBL" id="KPV48399.1"/>
    </source>
</evidence>
<dbReference type="GO" id="GO:0070967">
    <property type="term" value="F:coenzyme F420 binding"/>
    <property type="evidence" value="ECO:0007669"/>
    <property type="project" value="TreeGrafter"/>
</dbReference>
<dbReference type="PATRIC" id="fig|186479.3.peg.5501"/>
<comment type="similarity">
    <text evidence="1">Belongs to the F420H(2)-dependent quinone reductase family.</text>
</comment>
<organism evidence="3 4">
    <name type="scientific">Kouleothrix aurantiaca</name>
    <dbReference type="NCBI Taxonomy" id="186479"/>
    <lineage>
        <taxon>Bacteria</taxon>
        <taxon>Bacillati</taxon>
        <taxon>Chloroflexota</taxon>
        <taxon>Chloroflexia</taxon>
        <taxon>Chloroflexales</taxon>
        <taxon>Roseiflexineae</taxon>
        <taxon>Roseiflexaceae</taxon>
        <taxon>Kouleothrix</taxon>
    </lineage>
</organism>
<sequence>MPLPERMIRRFLVSRPGIWYGRYILPYLDLPLLRASRGRWSMSPGQPILLLATTGAKTGKRRLTPMVYLRDGEHLIVIASNGGRDYHPGWYYNLRAHPAATAYVGGNVGRYRARLAEGDERARLWQQALGYFEGFANYEQRTARAIPIFVLTPET</sequence>
<proteinExistence type="inferred from homology"/>
<dbReference type="GO" id="GO:0016491">
    <property type="term" value="F:oxidoreductase activity"/>
    <property type="evidence" value="ECO:0007669"/>
    <property type="project" value="InterPro"/>
</dbReference>
<dbReference type="EMBL" id="LJCR01002685">
    <property type="protein sequence ID" value="KPV48399.1"/>
    <property type="molecule type" value="Genomic_DNA"/>
</dbReference>
<name>A0A0P9D734_9CHLR</name>
<dbReference type="AlphaFoldDB" id="A0A0P9D734"/>
<dbReference type="PANTHER" id="PTHR39428">
    <property type="entry name" value="F420H(2)-DEPENDENT QUINONE REDUCTASE RV1261C"/>
    <property type="match status" value="1"/>
</dbReference>
<evidence type="ECO:0000256" key="1">
    <source>
        <dbReference type="ARBA" id="ARBA00008710"/>
    </source>
</evidence>
<dbReference type="NCBIfam" id="TIGR00026">
    <property type="entry name" value="hi_GC_TIGR00026"/>
    <property type="match status" value="1"/>
</dbReference>
<keyword evidence="4" id="KW-1185">Reference proteome</keyword>
<protein>
    <recommendedName>
        <fullName evidence="5">Nitroreductase</fullName>
    </recommendedName>
</protein>
<reference evidence="3 4" key="1">
    <citation type="submission" date="2015-09" db="EMBL/GenBank/DDBJ databases">
        <title>Draft genome sequence of Kouleothrix aurantiaca JCM 19913.</title>
        <authorList>
            <person name="Hemp J."/>
        </authorList>
    </citation>
    <scope>NUCLEOTIDE SEQUENCE [LARGE SCALE GENOMIC DNA]</scope>
    <source>
        <strain evidence="3 4">COM-B</strain>
    </source>
</reference>
<evidence type="ECO:0000256" key="2">
    <source>
        <dbReference type="ARBA" id="ARBA00049106"/>
    </source>
</evidence>
<evidence type="ECO:0000313" key="4">
    <source>
        <dbReference type="Proteomes" id="UP000050509"/>
    </source>
</evidence>
<accession>A0A0P9D734</accession>
<dbReference type="Gene3D" id="2.30.110.10">
    <property type="entry name" value="Electron Transport, Fmn-binding Protein, Chain A"/>
    <property type="match status" value="1"/>
</dbReference>
<gene>
    <name evidence="3" type="ORF">SE17_38285</name>
</gene>
<evidence type="ECO:0008006" key="5">
    <source>
        <dbReference type="Google" id="ProtNLM"/>
    </source>
</evidence>
<comment type="caution">
    <text evidence="3">The sequence shown here is derived from an EMBL/GenBank/DDBJ whole genome shotgun (WGS) entry which is preliminary data.</text>
</comment>
<dbReference type="Pfam" id="PF04075">
    <property type="entry name" value="F420H2_quin_red"/>
    <property type="match status" value="1"/>
</dbReference>